<dbReference type="SUPFAM" id="SSF88659">
    <property type="entry name" value="Sigma3 and sigma4 domains of RNA polymerase sigma factors"/>
    <property type="match status" value="1"/>
</dbReference>
<evidence type="ECO:0000313" key="9">
    <source>
        <dbReference type="Proteomes" id="UP000585272"/>
    </source>
</evidence>
<gene>
    <name evidence="8" type="ORF">BDZ31_002361</name>
</gene>
<dbReference type="GO" id="GO:0006352">
    <property type="term" value="P:DNA-templated transcription initiation"/>
    <property type="evidence" value="ECO:0007669"/>
    <property type="project" value="InterPro"/>
</dbReference>
<evidence type="ECO:0000256" key="2">
    <source>
        <dbReference type="ARBA" id="ARBA00023015"/>
    </source>
</evidence>
<organism evidence="8 9">
    <name type="scientific">Conexibacter arvalis</name>
    <dbReference type="NCBI Taxonomy" id="912552"/>
    <lineage>
        <taxon>Bacteria</taxon>
        <taxon>Bacillati</taxon>
        <taxon>Actinomycetota</taxon>
        <taxon>Thermoleophilia</taxon>
        <taxon>Solirubrobacterales</taxon>
        <taxon>Conexibacteraceae</taxon>
        <taxon>Conexibacter</taxon>
    </lineage>
</organism>
<protein>
    <submittedName>
        <fullName evidence="8">RNA polymerase sigma-70 factor (ECF subfamily)</fullName>
    </submittedName>
</protein>
<dbReference type="GO" id="GO:0003677">
    <property type="term" value="F:DNA binding"/>
    <property type="evidence" value="ECO:0007669"/>
    <property type="project" value="InterPro"/>
</dbReference>
<dbReference type="InterPro" id="IPR014284">
    <property type="entry name" value="RNA_pol_sigma-70_dom"/>
</dbReference>
<dbReference type="InterPro" id="IPR039425">
    <property type="entry name" value="RNA_pol_sigma-70-like"/>
</dbReference>
<dbReference type="Gene3D" id="1.10.1740.10">
    <property type="match status" value="1"/>
</dbReference>
<feature type="domain" description="RNA polymerase sigma-70 region 2" evidence="6">
    <location>
        <begin position="13"/>
        <end position="81"/>
    </location>
</feature>
<reference evidence="8 9" key="1">
    <citation type="submission" date="2020-08" db="EMBL/GenBank/DDBJ databases">
        <title>Genomic Encyclopedia of Archaeal and Bacterial Type Strains, Phase II (KMG-II): from individual species to whole genera.</title>
        <authorList>
            <person name="Goeker M."/>
        </authorList>
    </citation>
    <scope>NUCLEOTIDE SEQUENCE [LARGE SCALE GENOMIC DNA]</scope>
    <source>
        <strain evidence="8 9">DSM 23288</strain>
    </source>
</reference>
<comment type="similarity">
    <text evidence="1">Belongs to the sigma-70 factor family. ECF subfamily.</text>
</comment>
<dbReference type="InterPro" id="IPR013324">
    <property type="entry name" value="RNA_pol_sigma_r3/r4-like"/>
</dbReference>
<keyword evidence="4" id="KW-0804">Transcription</keyword>
<dbReference type="AlphaFoldDB" id="A0A840IEM4"/>
<evidence type="ECO:0000256" key="1">
    <source>
        <dbReference type="ARBA" id="ARBA00010641"/>
    </source>
</evidence>
<dbReference type="Gene3D" id="1.10.10.10">
    <property type="entry name" value="Winged helix-like DNA-binding domain superfamily/Winged helix DNA-binding domain"/>
    <property type="match status" value="1"/>
</dbReference>
<accession>A0A840IEM4</accession>
<dbReference type="PANTHER" id="PTHR43133:SF25">
    <property type="entry name" value="RNA POLYMERASE SIGMA FACTOR RFAY-RELATED"/>
    <property type="match status" value="1"/>
</dbReference>
<proteinExistence type="inferred from homology"/>
<dbReference type="InterPro" id="IPR036388">
    <property type="entry name" value="WH-like_DNA-bd_sf"/>
</dbReference>
<dbReference type="PANTHER" id="PTHR43133">
    <property type="entry name" value="RNA POLYMERASE ECF-TYPE SIGMA FACTO"/>
    <property type="match status" value="1"/>
</dbReference>
<feature type="domain" description="RNA polymerase sigma factor 70 region 4 type 2" evidence="7">
    <location>
        <begin position="111"/>
        <end position="162"/>
    </location>
</feature>
<comment type="caution">
    <text evidence="8">The sequence shown here is derived from an EMBL/GenBank/DDBJ whole genome shotgun (WGS) entry which is preliminary data.</text>
</comment>
<dbReference type="NCBIfam" id="TIGR02937">
    <property type="entry name" value="sigma70-ECF"/>
    <property type="match status" value="1"/>
</dbReference>
<dbReference type="EMBL" id="JACHNU010000002">
    <property type="protein sequence ID" value="MBB4662775.1"/>
    <property type="molecule type" value="Genomic_DNA"/>
</dbReference>
<evidence type="ECO:0000259" key="7">
    <source>
        <dbReference type="Pfam" id="PF08281"/>
    </source>
</evidence>
<feature type="region of interest" description="Disordered" evidence="5">
    <location>
        <begin position="167"/>
        <end position="214"/>
    </location>
</feature>
<dbReference type="RefSeq" id="WP_183342217.1">
    <property type="nucleotide sequence ID" value="NZ_JACHNU010000002.1"/>
</dbReference>
<name>A0A840IEM4_9ACTN</name>
<keyword evidence="3" id="KW-0731">Sigma factor</keyword>
<dbReference type="InterPro" id="IPR013249">
    <property type="entry name" value="RNA_pol_sigma70_r4_t2"/>
</dbReference>
<dbReference type="Proteomes" id="UP000585272">
    <property type="component" value="Unassembled WGS sequence"/>
</dbReference>
<dbReference type="Pfam" id="PF04542">
    <property type="entry name" value="Sigma70_r2"/>
    <property type="match status" value="1"/>
</dbReference>
<evidence type="ECO:0000256" key="3">
    <source>
        <dbReference type="ARBA" id="ARBA00023082"/>
    </source>
</evidence>
<dbReference type="InterPro" id="IPR013325">
    <property type="entry name" value="RNA_pol_sigma_r2"/>
</dbReference>
<dbReference type="Pfam" id="PF08281">
    <property type="entry name" value="Sigma70_r4_2"/>
    <property type="match status" value="1"/>
</dbReference>
<evidence type="ECO:0000259" key="6">
    <source>
        <dbReference type="Pfam" id="PF04542"/>
    </source>
</evidence>
<evidence type="ECO:0000256" key="5">
    <source>
        <dbReference type="SAM" id="MobiDB-lite"/>
    </source>
</evidence>
<keyword evidence="2" id="KW-0805">Transcription regulation</keyword>
<evidence type="ECO:0000256" key="4">
    <source>
        <dbReference type="ARBA" id="ARBA00023163"/>
    </source>
</evidence>
<dbReference type="InterPro" id="IPR007627">
    <property type="entry name" value="RNA_pol_sigma70_r2"/>
</dbReference>
<evidence type="ECO:0000313" key="8">
    <source>
        <dbReference type="EMBL" id="MBB4662775.1"/>
    </source>
</evidence>
<dbReference type="GO" id="GO:0016987">
    <property type="term" value="F:sigma factor activity"/>
    <property type="evidence" value="ECO:0007669"/>
    <property type="project" value="UniProtKB-KW"/>
</dbReference>
<dbReference type="SUPFAM" id="SSF88946">
    <property type="entry name" value="Sigma2 domain of RNA polymerase sigma factors"/>
    <property type="match status" value="1"/>
</dbReference>
<keyword evidence="9" id="KW-1185">Reference proteome</keyword>
<sequence length="214" mass="23618">MTDAAERERFELLYDRHRRAVLGYALRRVEQPADAADVLAETFLVTWRKLDDVPAGSAALPWLLAVARRVLANHRRGARRRGGLAERLRGELTAALPRHGAVPAGDGEQGRLAAALARLPEADRELVLLVGWEELEPSQIAVVLGIPPETVRTRLHRARARLRDALADEEAEEREERDPAAAAQPPPRSLRAHPLTPTLDAAVPTPDLAKENLR</sequence>